<feature type="region of interest" description="Disordered" evidence="1">
    <location>
        <begin position="812"/>
        <end position="857"/>
    </location>
</feature>
<organism evidence="3 4">
    <name type="scientific">Mycena indigotica</name>
    <dbReference type="NCBI Taxonomy" id="2126181"/>
    <lineage>
        <taxon>Eukaryota</taxon>
        <taxon>Fungi</taxon>
        <taxon>Dikarya</taxon>
        <taxon>Basidiomycota</taxon>
        <taxon>Agaricomycotina</taxon>
        <taxon>Agaricomycetes</taxon>
        <taxon>Agaricomycetidae</taxon>
        <taxon>Agaricales</taxon>
        <taxon>Marasmiineae</taxon>
        <taxon>Mycenaceae</taxon>
        <taxon>Mycena</taxon>
    </lineage>
</organism>
<proteinExistence type="predicted"/>
<feature type="compositionally biased region" description="Basic residues" evidence="1">
    <location>
        <begin position="145"/>
        <end position="156"/>
    </location>
</feature>
<dbReference type="Proteomes" id="UP000636479">
    <property type="component" value="Unassembled WGS sequence"/>
</dbReference>
<keyword evidence="3" id="KW-0418">Kinase</keyword>
<reference evidence="3" key="1">
    <citation type="submission" date="2020-05" db="EMBL/GenBank/DDBJ databases">
        <title>Mycena genomes resolve the evolution of fungal bioluminescence.</title>
        <authorList>
            <person name="Tsai I.J."/>
        </authorList>
    </citation>
    <scope>NUCLEOTIDE SEQUENCE</scope>
    <source>
        <strain evidence="3">171206Taipei</strain>
    </source>
</reference>
<dbReference type="GeneID" id="59348041"/>
<evidence type="ECO:0000313" key="3">
    <source>
        <dbReference type="EMBL" id="KAF7299379.1"/>
    </source>
</evidence>
<dbReference type="InterPro" id="IPR008266">
    <property type="entry name" value="Tyr_kinase_AS"/>
</dbReference>
<accession>A0A8H6W4Y3</accession>
<dbReference type="RefSeq" id="XP_037218767.1">
    <property type="nucleotide sequence ID" value="XM_037365525.1"/>
</dbReference>
<feature type="compositionally biased region" description="Basic and acidic residues" evidence="1">
    <location>
        <begin position="477"/>
        <end position="488"/>
    </location>
</feature>
<dbReference type="Gene3D" id="1.10.510.10">
    <property type="entry name" value="Transferase(Phosphotransferase) domain 1"/>
    <property type="match status" value="1"/>
</dbReference>
<evidence type="ECO:0000256" key="1">
    <source>
        <dbReference type="SAM" id="MobiDB-lite"/>
    </source>
</evidence>
<dbReference type="OrthoDB" id="2747778at2759"/>
<dbReference type="AlphaFoldDB" id="A0A8H6W4Y3"/>
<dbReference type="PROSITE" id="PS50011">
    <property type="entry name" value="PROTEIN_KINASE_DOM"/>
    <property type="match status" value="1"/>
</dbReference>
<name>A0A8H6W4Y3_9AGAR</name>
<dbReference type="InterPro" id="IPR000719">
    <property type="entry name" value="Prot_kinase_dom"/>
</dbReference>
<gene>
    <name evidence="3" type="ORF">MIND_00887200</name>
</gene>
<keyword evidence="3" id="KW-0808">Transferase</keyword>
<comment type="caution">
    <text evidence="3">The sequence shown here is derived from an EMBL/GenBank/DDBJ whole genome shotgun (WGS) entry which is preliminary data.</text>
</comment>
<dbReference type="PANTHER" id="PTHR38248:SF2">
    <property type="entry name" value="FUNK1 11"/>
    <property type="match status" value="1"/>
</dbReference>
<dbReference type="Pfam" id="PF17667">
    <property type="entry name" value="Pkinase_fungal"/>
    <property type="match status" value="1"/>
</dbReference>
<feature type="region of interest" description="Disordered" evidence="1">
    <location>
        <begin position="1"/>
        <end position="80"/>
    </location>
</feature>
<evidence type="ECO:0000259" key="2">
    <source>
        <dbReference type="PROSITE" id="PS50011"/>
    </source>
</evidence>
<dbReference type="InterPro" id="IPR040976">
    <property type="entry name" value="Pkinase_fungal"/>
</dbReference>
<evidence type="ECO:0000313" key="4">
    <source>
        <dbReference type="Proteomes" id="UP000636479"/>
    </source>
</evidence>
<feature type="region of interest" description="Disordered" evidence="1">
    <location>
        <begin position="469"/>
        <end position="488"/>
    </location>
</feature>
<feature type="compositionally biased region" description="Basic and acidic residues" evidence="1">
    <location>
        <begin position="63"/>
        <end position="80"/>
    </location>
</feature>
<protein>
    <submittedName>
        <fullName evidence="3">Protein kinase domain-containing protein</fullName>
    </submittedName>
</protein>
<dbReference type="PANTHER" id="PTHR38248">
    <property type="entry name" value="FUNK1 6"/>
    <property type="match status" value="1"/>
</dbReference>
<dbReference type="PROSITE" id="PS00109">
    <property type="entry name" value="PROTEIN_KINASE_TYR"/>
    <property type="match status" value="1"/>
</dbReference>
<dbReference type="SUPFAM" id="SSF56112">
    <property type="entry name" value="Protein kinase-like (PK-like)"/>
    <property type="match status" value="1"/>
</dbReference>
<feature type="compositionally biased region" description="Polar residues" evidence="1">
    <location>
        <begin position="1"/>
        <end position="17"/>
    </location>
</feature>
<sequence length="857" mass="95765">MSDPETSLNLATNTADSGSPPVASESRPTQSTPPRRSGVGRSASQKGGNGSEKPIPSQTPRNRVSEHGNHTRRTVGRDDPDVVKEWKEMLNDGFGGVLPLQEFFEQAMGYPAPPNLQEMTATILGHCEDASLKATEAAKTLSKQKNARSARKKTKKQRQDESALQQKMMDVFGAMFRLFPKDRRPALADMRNTPVPSLVPDEPGTRPDVVMGKAGVRKPLKWLWRLLQLVFELKLTVDIIDAQGGLKQSKEALLAARQLGKSARNLLMSSGGTHVFAVSIFDHEWARIFRFDHGGFQATEKFQWTRDLTPFIQLFVRMYRIRLSDITKVDSEVAPTPADKLVDGGDDTVRAATDDEQKQLFSAIQLDEFYKAMFPTLDSLKDSRIMLAARRTSNDLNASNTVVHCITMGRALSISDGLFSRATCVYRVAIMEDFPAKLSVFALKDVWKQGCRRDEIDFYDVIAHHIATLDNSSQPPHPEDKLTKKEKSEGMAKCHGSIDLSQAREDAEWNPALHKTCTQASAETASASSSESTSKMDYERHHVRSLITPVGRPLKEFPSTKALFNALYTAALHHETAFDAGVLHRDISEGNILFDERTMEQDLPDAFLVDWDYAELVGGGPDKFEDGTLTGRMPVDREERDKSLKRFTGTFPFMALETIDVEAQDEAFRHQSHHDLESLYWVLIWMSLRHTVHIDPKDELACDRYFNSANGSTKSELLKRKELFKLFDENTRGLPLFTGLHMFANAVSRQNAEEAYIPSTLPLKKELASMVAPPVQPLPSQCISHRMVHQLFELFLPEHSWPSGDKALPFHRPTSALSSSPLNASDAEDRNSTSDEESDFTETVKSGSNAPKAFTKC</sequence>
<feature type="region of interest" description="Disordered" evidence="1">
    <location>
        <begin position="138"/>
        <end position="164"/>
    </location>
</feature>
<dbReference type="InterPro" id="IPR011009">
    <property type="entry name" value="Kinase-like_dom_sf"/>
</dbReference>
<dbReference type="EMBL" id="JACAZF010000007">
    <property type="protein sequence ID" value="KAF7299379.1"/>
    <property type="molecule type" value="Genomic_DNA"/>
</dbReference>
<feature type="domain" description="Protein kinase" evidence="2">
    <location>
        <begin position="408"/>
        <end position="792"/>
    </location>
</feature>
<dbReference type="GO" id="GO:0005524">
    <property type="term" value="F:ATP binding"/>
    <property type="evidence" value="ECO:0007669"/>
    <property type="project" value="InterPro"/>
</dbReference>
<keyword evidence="4" id="KW-1185">Reference proteome</keyword>
<dbReference type="GO" id="GO:0004672">
    <property type="term" value="F:protein kinase activity"/>
    <property type="evidence" value="ECO:0007669"/>
    <property type="project" value="InterPro"/>
</dbReference>